<accession>A0A1M5D1D3</accession>
<evidence type="ECO:0000313" key="7">
    <source>
        <dbReference type="EMBL" id="SHF60801.1"/>
    </source>
</evidence>
<dbReference type="EMBL" id="FQVF01000009">
    <property type="protein sequence ID" value="SHF60801.1"/>
    <property type="molecule type" value="Genomic_DNA"/>
</dbReference>
<name>A0A1M5D1D3_9GAMM</name>
<evidence type="ECO:0000256" key="4">
    <source>
        <dbReference type="ARBA" id="ARBA00022884"/>
    </source>
</evidence>
<evidence type="ECO:0000256" key="1">
    <source>
        <dbReference type="ARBA" id="ARBA00022490"/>
    </source>
</evidence>
<organism evidence="7 8">
    <name type="scientific">Marinomonas polaris DSM 16579</name>
    <dbReference type="NCBI Taxonomy" id="1122206"/>
    <lineage>
        <taxon>Bacteria</taxon>
        <taxon>Pseudomonadati</taxon>
        <taxon>Pseudomonadota</taxon>
        <taxon>Gammaproteobacteria</taxon>
        <taxon>Oceanospirillales</taxon>
        <taxon>Oceanospirillaceae</taxon>
        <taxon>Marinomonas</taxon>
    </lineage>
</organism>
<evidence type="ECO:0000256" key="3">
    <source>
        <dbReference type="ARBA" id="ARBA00022730"/>
    </source>
</evidence>
<dbReference type="AlphaFoldDB" id="A0A1M5D1D3"/>
<dbReference type="PANTHER" id="PTHR38101">
    <property type="entry name" value="UPF0307 PROTEIN YJGA"/>
    <property type="match status" value="1"/>
</dbReference>
<dbReference type="InterPro" id="IPR006839">
    <property type="entry name" value="DarP"/>
</dbReference>
<dbReference type="NCBIfam" id="NF003593">
    <property type="entry name" value="PRK05255.1-1"/>
    <property type="match status" value="1"/>
</dbReference>
<keyword evidence="4 5" id="KW-0694">RNA-binding</keyword>
<evidence type="ECO:0000256" key="5">
    <source>
        <dbReference type="HAMAP-Rule" id="MF_00765"/>
    </source>
</evidence>
<dbReference type="GO" id="GO:0043022">
    <property type="term" value="F:ribosome binding"/>
    <property type="evidence" value="ECO:0007669"/>
    <property type="project" value="UniProtKB-UniRule"/>
</dbReference>
<evidence type="ECO:0000256" key="2">
    <source>
        <dbReference type="ARBA" id="ARBA00022517"/>
    </source>
</evidence>
<dbReference type="GO" id="GO:1902626">
    <property type="term" value="P:assembly of large subunit precursor of preribosome"/>
    <property type="evidence" value="ECO:0007669"/>
    <property type="project" value="UniProtKB-UniRule"/>
</dbReference>
<gene>
    <name evidence="5" type="primary">darP</name>
    <name evidence="7" type="ORF">SAMN02745753_02318</name>
</gene>
<dbReference type="STRING" id="1122206.SAMN02745753_02318"/>
<dbReference type="OrthoDB" id="5293604at2"/>
<dbReference type="CDD" id="cd16331">
    <property type="entry name" value="YjgA-like"/>
    <property type="match status" value="1"/>
</dbReference>
<evidence type="ECO:0000313" key="8">
    <source>
        <dbReference type="Proteomes" id="UP000184517"/>
    </source>
</evidence>
<evidence type="ECO:0000256" key="6">
    <source>
        <dbReference type="SAM" id="MobiDB-lite"/>
    </source>
</evidence>
<feature type="region of interest" description="Disordered" evidence="6">
    <location>
        <begin position="1"/>
        <end position="21"/>
    </location>
</feature>
<dbReference type="Proteomes" id="UP000184517">
    <property type="component" value="Unassembled WGS sequence"/>
</dbReference>
<reference evidence="8" key="1">
    <citation type="submission" date="2016-11" db="EMBL/GenBank/DDBJ databases">
        <authorList>
            <person name="Varghese N."/>
            <person name="Submissions S."/>
        </authorList>
    </citation>
    <scope>NUCLEOTIDE SEQUENCE [LARGE SCALE GENOMIC DNA]</scope>
    <source>
        <strain evidence="8">DSM 16579</strain>
    </source>
</reference>
<dbReference type="PIRSF" id="PIRSF016183">
    <property type="entry name" value="UCP016183"/>
    <property type="match status" value="1"/>
</dbReference>
<dbReference type="Gene3D" id="1.10.60.30">
    <property type="entry name" value="PSPTO4464-like domains"/>
    <property type="match status" value="2"/>
</dbReference>
<keyword evidence="1 5" id="KW-0963">Cytoplasm</keyword>
<keyword evidence="3 5" id="KW-0699">rRNA-binding</keyword>
<keyword evidence="8" id="KW-1185">Reference proteome</keyword>
<comment type="subcellular location">
    <subcellularLocation>
        <location evidence="5">Cytoplasm</location>
    </subcellularLocation>
    <text evidence="5">Associates with late stage pre-50S ribosomal subunits.</text>
</comment>
<dbReference type="InterPro" id="IPR023153">
    <property type="entry name" value="DarP_sf"/>
</dbReference>
<comment type="function">
    <text evidence="5">Member of a network of 50S ribosomal subunit biogenesis factors which assembles along the 30S-50S interface, preventing incorrect 23S rRNA structures from forming. Promotes peptidyl transferase center (PTC) maturation.</text>
</comment>
<dbReference type="PANTHER" id="PTHR38101:SF1">
    <property type="entry name" value="UPF0307 PROTEIN YJGA"/>
    <property type="match status" value="1"/>
</dbReference>
<protein>
    <recommendedName>
        <fullName evidence="5">Dual-action ribosomal maturation protein DarP</fullName>
    </recommendedName>
    <alternativeName>
        <fullName evidence="5">Large ribosomal subunit assembly factor DarP</fullName>
    </alternativeName>
</protein>
<dbReference type="SUPFAM" id="SSF158710">
    <property type="entry name" value="PSPTO4464-like"/>
    <property type="match status" value="1"/>
</dbReference>
<dbReference type="RefSeq" id="WP_072839849.1">
    <property type="nucleotide sequence ID" value="NZ_FQVF01000009.1"/>
</dbReference>
<feature type="compositionally biased region" description="Acidic residues" evidence="6">
    <location>
        <begin position="1"/>
        <end position="12"/>
    </location>
</feature>
<keyword evidence="2 5" id="KW-0690">Ribosome biogenesis</keyword>
<dbReference type="GO" id="GO:0005829">
    <property type="term" value="C:cytosol"/>
    <property type="evidence" value="ECO:0007669"/>
    <property type="project" value="TreeGrafter"/>
</dbReference>
<proteinExistence type="inferred from homology"/>
<dbReference type="Pfam" id="PF04751">
    <property type="entry name" value="DarP"/>
    <property type="match status" value="1"/>
</dbReference>
<dbReference type="GO" id="GO:0019843">
    <property type="term" value="F:rRNA binding"/>
    <property type="evidence" value="ECO:0007669"/>
    <property type="project" value="UniProtKB-UniRule"/>
</dbReference>
<comment type="similarity">
    <text evidence="5">Belongs to the DarP family.</text>
</comment>
<dbReference type="HAMAP" id="MF_00765">
    <property type="entry name" value="DarP"/>
    <property type="match status" value="1"/>
</dbReference>
<sequence>MTDFDQFENNDEEIPKSKTQIKREMEALQDLGKKLLGLSKNQLKKVEMSDTLREAFVEAGRIKQHEAMRRHLQYIGKVMRTEDHEAIAHRVALFDSTSAAYNKLFHQLEIKRDMLIGENSKEVLSEYLAENPQIEDIQLLRQLIRQSQKEVSQEGNTTNRKKLFRFLREAEEKRLGLME</sequence>